<keyword evidence="1" id="KW-0676">Redox-active center</keyword>
<dbReference type="PANTHER" id="PTHR35272:SF4">
    <property type="entry name" value="THIOL:DISULFIDE INTERCHANGE PROTEIN DSBG"/>
    <property type="match status" value="1"/>
</dbReference>
<dbReference type="InterPro" id="IPR033954">
    <property type="entry name" value="DiS-bond_Isoase_DsbC/G"/>
</dbReference>
<protein>
    <recommendedName>
        <fullName evidence="1">Thiol:disulfide interchange protein</fullName>
    </recommendedName>
</protein>
<dbReference type="KEGG" id="chri:DK842_20145"/>
<comment type="subcellular location">
    <subcellularLocation>
        <location evidence="1">Periplasm</location>
    </subcellularLocation>
</comment>
<dbReference type="AlphaFoldDB" id="A0A344UDP3"/>
<dbReference type="GO" id="GO:0042597">
    <property type="term" value="C:periplasmic space"/>
    <property type="evidence" value="ECO:0007669"/>
    <property type="project" value="UniProtKB-SubCell"/>
</dbReference>
<dbReference type="Pfam" id="PF13098">
    <property type="entry name" value="Thioredoxin_2"/>
    <property type="match status" value="1"/>
</dbReference>
<comment type="similarity">
    <text evidence="1">Belongs to the thioredoxin family. DsbC subfamily.</text>
</comment>
<dbReference type="Gene3D" id="3.10.450.70">
    <property type="entry name" value="Disulphide bond isomerase, DsbC/G, N-terminal"/>
    <property type="match status" value="1"/>
</dbReference>
<dbReference type="InterPro" id="IPR009094">
    <property type="entry name" value="DiS-bond_isomerase_DsbC/G_N_sf"/>
</dbReference>
<feature type="domain" description="Thioredoxin-like fold" evidence="2">
    <location>
        <begin position="122"/>
        <end position="249"/>
    </location>
</feature>
<dbReference type="SUPFAM" id="SSF52833">
    <property type="entry name" value="Thioredoxin-like"/>
    <property type="match status" value="1"/>
</dbReference>
<evidence type="ECO:0000313" key="3">
    <source>
        <dbReference type="EMBL" id="AXE33391.1"/>
    </source>
</evidence>
<evidence type="ECO:0000313" key="4">
    <source>
        <dbReference type="Proteomes" id="UP000252038"/>
    </source>
</evidence>
<gene>
    <name evidence="3" type="ORF">DK843_03120</name>
</gene>
<dbReference type="InterPro" id="IPR051470">
    <property type="entry name" value="Thiol:disulfide_interchange"/>
</dbReference>
<proteinExistence type="inferred from homology"/>
<dbReference type="SUPFAM" id="SSF54423">
    <property type="entry name" value="DsbC/DsbG N-terminal domain-like"/>
    <property type="match status" value="1"/>
</dbReference>
<dbReference type="InterPro" id="IPR036249">
    <property type="entry name" value="Thioredoxin-like_sf"/>
</dbReference>
<reference evidence="3 4" key="1">
    <citation type="submission" date="2018-05" db="EMBL/GenBank/DDBJ databases">
        <title>Genome sequencing, assembly and analysis of the novel insecticidal bacterium, Chromobacterium phragmitis.</title>
        <authorList>
            <person name="Sparks M.E."/>
            <person name="Blackburn M.B."/>
            <person name="Gundersen-Rindal D.E."/>
        </authorList>
    </citation>
    <scope>NUCLEOTIDE SEQUENCE [LARGE SCALE GENOMIC DNA]</scope>
    <source>
        <strain evidence="3">IIBBL 274-1</strain>
    </source>
</reference>
<dbReference type="EMBL" id="CP029554">
    <property type="protein sequence ID" value="AXE33391.1"/>
    <property type="molecule type" value="Genomic_DNA"/>
</dbReference>
<dbReference type="PANTHER" id="PTHR35272">
    <property type="entry name" value="THIOL:DISULFIDE INTERCHANGE PROTEIN DSBC-RELATED"/>
    <property type="match status" value="1"/>
</dbReference>
<dbReference type="CDD" id="cd03020">
    <property type="entry name" value="DsbA_DsbC_DsbG"/>
    <property type="match status" value="1"/>
</dbReference>
<dbReference type="InterPro" id="IPR012336">
    <property type="entry name" value="Thioredoxin-like_fold"/>
</dbReference>
<comment type="function">
    <text evidence="1">Required for disulfide bond formation in some periplasmic proteins. Acts by transferring its disulfide bond to other proteins and is reduced in the process.</text>
</comment>
<dbReference type="NCBIfam" id="NF008657">
    <property type="entry name" value="PRK11657.1"/>
    <property type="match status" value="1"/>
</dbReference>
<name>A0A344UDP3_9NEIS</name>
<keyword evidence="1" id="KW-0574">Periplasm</keyword>
<dbReference type="Gene3D" id="3.40.30.10">
    <property type="entry name" value="Glutaredoxin"/>
    <property type="match status" value="1"/>
</dbReference>
<dbReference type="Proteomes" id="UP000252038">
    <property type="component" value="Chromosome"/>
</dbReference>
<organism evidence="3 4">
    <name type="scientific">Chromobacterium phragmitis</name>
    <dbReference type="NCBI Taxonomy" id="2202141"/>
    <lineage>
        <taxon>Bacteria</taxon>
        <taxon>Pseudomonadati</taxon>
        <taxon>Pseudomonadota</taxon>
        <taxon>Betaproteobacteria</taxon>
        <taxon>Neisseriales</taxon>
        <taxon>Chromobacteriaceae</taxon>
        <taxon>Chromobacterium</taxon>
    </lineage>
</organism>
<dbReference type="OrthoDB" id="5298214at2"/>
<evidence type="ECO:0000256" key="1">
    <source>
        <dbReference type="RuleBase" id="RU364038"/>
    </source>
</evidence>
<accession>A0A344UDP3</accession>
<evidence type="ECO:0000259" key="2">
    <source>
        <dbReference type="Pfam" id="PF13098"/>
    </source>
</evidence>
<keyword evidence="1" id="KW-0732">Signal</keyword>
<dbReference type="KEGG" id="chrb:DK843_03120"/>
<sequence>MPKLSEKDMRTVLIAAALGLIAHTARASASLPPPIQALEQQGYEILSRFDAPAGMTGYAALYLGRPQTLYLTPDGRQAIAGAMTDANGERWNQAGVDLQFSDAMWAQLRGSAWIADGRADAPRTIYVFTDPNCPYCKQFWRDARPWVRAGKVQLRHIPLGILQADSRSKAAAMLADADPAAALARHESGEDVQPLLRPPATVDAKLDANHRLMERLGAFSTPAIFYRDANGELKKTQGAPSAASLEKVLGPR</sequence>